<accession>W4K8V8</accession>
<dbReference type="EMBL" id="KI925458">
    <property type="protein sequence ID" value="ETW82189.1"/>
    <property type="molecule type" value="Genomic_DNA"/>
</dbReference>
<protein>
    <submittedName>
        <fullName evidence="1">Uncharacterized protein</fullName>
    </submittedName>
</protein>
<proteinExistence type="predicted"/>
<gene>
    <name evidence="1" type="ORF">HETIRDRAFT_316995</name>
</gene>
<organism evidence="1 2">
    <name type="scientific">Heterobasidion irregulare (strain TC 32-1)</name>
    <dbReference type="NCBI Taxonomy" id="747525"/>
    <lineage>
        <taxon>Eukaryota</taxon>
        <taxon>Fungi</taxon>
        <taxon>Dikarya</taxon>
        <taxon>Basidiomycota</taxon>
        <taxon>Agaricomycotina</taxon>
        <taxon>Agaricomycetes</taxon>
        <taxon>Russulales</taxon>
        <taxon>Bondarzewiaceae</taxon>
        <taxon>Heterobasidion</taxon>
        <taxon>Heterobasidion annosum species complex</taxon>
    </lineage>
</organism>
<sequence length="84" mass="9387">MTTKAPPERFTIVDQLPSHRCCIESFTTPSGNALVWYLLCQKSKELHGFQIQYICQLLDGTDVFAITAMGDSKSQLFCILILGC</sequence>
<reference evidence="1 2" key="1">
    <citation type="journal article" date="2012" name="New Phytol.">
        <title>Insight into trade-off between wood decay and parasitism from the genome of a fungal forest pathogen.</title>
        <authorList>
            <person name="Olson A."/>
            <person name="Aerts A."/>
            <person name="Asiegbu F."/>
            <person name="Belbahri L."/>
            <person name="Bouzid O."/>
            <person name="Broberg A."/>
            <person name="Canback B."/>
            <person name="Coutinho P.M."/>
            <person name="Cullen D."/>
            <person name="Dalman K."/>
            <person name="Deflorio G."/>
            <person name="van Diepen L.T."/>
            <person name="Dunand C."/>
            <person name="Duplessis S."/>
            <person name="Durling M."/>
            <person name="Gonthier P."/>
            <person name="Grimwood J."/>
            <person name="Fossdal C.G."/>
            <person name="Hansson D."/>
            <person name="Henrissat B."/>
            <person name="Hietala A."/>
            <person name="Himmelstrand K."/>
            <person name="Hoffmeister D."/>
            <person name="Hogberg N."/>
            <person name="James T.Y."/>
            <person name="Karlsson M."/>
            <person name="Kohler A."/>
            <person name="Kues U."/>
            <person name="Lee Y.H."/>
            <person name="Lin Y.C."/>
            <person name="Lind M."/>
            <person name="Lindquist E."/>
            <person name="Lombard V."/>
            <person name="Lucas S."/>
            <person name="Lunden K."/>
            <person name="Morin E."/>
            <person name="Murat C."/>
            <person name="Park J."/>
            <person name="Raffaello T."/>
            <person name="Rouze P."/>
            <person name="Salamov A."/>
            <person name="Schmutz J."/>
            <person name="Solheim H."/>
            <person name="Stahlberg J."/>
            <person name="Velez H."/>
            <person name="de Vries R.P."/>
            <person name="Wiebenga A."/>
            <person name="Woodward S."/>
            <person name="Yakovlev I."/>
            <person name="Garbelotto M."/>
            <person name="Martin F."/>
            <person name="Grigoriev I.V."/>
            <person name="Stenlid J."/>
        </authorList>
    </citation>
    <scope>NUCLEOTIDE SEQUENCE [LARGE SCALE GENOMIC DNA]</scope>
    <source>
        <strain evidence="1 2">TC 32-1</strain>
    </source>
</reference>
<dbReference type="InParanoid" id="W4K8V8"/>
<dbReference type="GeneID" id="20670382"/>
<keyword evidence="2" id="KW-1185">Reference proteome</keyword>
<dbReference type="KEGG" id="hir:HETIRDRAFT_316995"/>
<dbReference type="RefSeq" id="XP_009546739.1">
    <property type="nucleotide sequence ID" value="XM_009548444.1"/>
</dbReference>
<dbReference type="Proteomes" id="UP000030671">
    <property type="component" value="Unassembled WGS sequence"/>
</dbReference>
<dbReference type="AlphaFoldDB" id="W4K8V8"/>
<dbReference type="OrthoDB" id="3260945at2759"/>
<dbReference type="HOGENOM" id="CLU_2527731_0_0_1"/>
<evidence type="ECO:0000313" key="2">
    <source>
        <dbReference type="Proteomes" id="UP000030671"/>
    </source>
</evidence>
<name>W4K8V8_HETIT</name>
<evidence type="ECO:0000313" key="1">
    <source>
        <dbReference type="EMBL" id="ETW82189.1"/>
    </source>
</evidence>